<evidence type="ECO:0000313" key="3">
    <source>
        <dbReference type="EMBL" id="MDA0177051.1"/>
    </source>
</evidence>
<protein>
    <submittedName>
        <fullName evidence="3">DUF4350 domain-containing protein</fullName>
    </submittedName>
</protein>
<keyword evidence="1" id="KW-0472">Membrane</keyword>
<evidence type="ECO:0000256" key="1">
    <source>
        <dbReference type="SAM" id="Phobius"/>
    </source>
</evidence>
<comment type="caution">
    <text evidence="3">The sequence shown here is derived from an EMBL/GenBank/DDBJ whole genome shotgun (WGS) entry which is preliminary data.</text>
</comment>
<dbReference type="InterPro" id="IPR025646">
    <property type="entry name" value="DUF4350"/>
</dbReference>
<dbReference type="Proteomes" id="UP001149142">
    <property type="component" value="Unassembled WGS sequence"/>
</dbReference>
<gene>
    <name evidence="3" type="ORF">OOZ35_06030</name>
</gene>
<evidence type="ECO:0000313" key="4">
    <source>
        <dbReference type="Proteomes" id="UP001149142"/>
    </source>
</evidence>
<keyword evidence="4" id="KW-1185">Reference proteome</keyword>
<feature type="domain" description="DUF4350" evidence="2">
    <location>
        <begin position="42"/>
        <end position="231"/>
    </location>
</feature>
<feature type="transmembrane region" description="Helical" evidence="1">
    <location>
        <begin position="7"/>
        <end position="24"/>
    </location>
</feature>
<reference evidence="3" key="1">
    <citation type="submission" date="2022-11" db="EMBL/GenBank/DDBJ databases">
        <title>Refractory cell wall polysaccharides provide important carbon source for microbial heterotrophs in the hadal ocean.</title>
        <authorList>
            <person name="Zhu X."/>
        </authorList>
    </citation>
    <scope>NUCLEOTIDE SEQUENCE</scope>
    <source>
        <strain evidence="3">MTRN7</strain>
    </source>
</reference>
<dbReference type="Pfam" id="PF14258">
    <property type="entry name" value="DUF4350"/>
    <property type="match status" value="1"/>
</dbReference>
<sequence length="398" mass="46805">MNKTIKIYIGLLVLLFGAITFIELSRQRPINWTPTYNEKHKIPFGTYILHEELKNVFQNQDFQDIKQTPYEFFDSKYDWEEKTYNVTGNFVHVAQYSEMDETSAQELLDFASHGNTVFMSTNYFPKRLKDTLGFETNNLYDVKGNAKFTLTNSAFKNDSITIDRGINNFHFSKLKSEKSTVLGHQIFDSVAFPNFIKIDHINGQFILHLQPIAFTNYNLLHKDNKKYAEATLSYLQEDTIFYNSLNKTNTNLDHSKLRFIKSQPALRYAWYLALMSLVLFLIFNAKRRQRIVKVIKPHENTTVAFTKTIGNLYYETKDHNNLIDKKITYFLEYIRRVYFLDTQILDQKFTKLLAQKSGKDIKQIKQLVKSIVHLKAKQNCTEADLLDLNKQIEDFYTK</sequence>
<evidence type="ECO:0000259" key="2">
    <source>
        <dbReference type="Pfam" id="PF14258"/>
    </source>
</evidence>
<accession>A0ABT4RZR5</accession>
<name>A0ABT4RZR5_9FLAO</name>
<keyword evidence="1" id="KW-0812">Transmembrane</keyword>
<keyword evidence="1" id="KW-1133">Transmembrane helix</keyword>
<organism evidence="3 4">
    <name type="scientific">Mesoflavibacter profundi</name>
    <dbReference type="NCBI Taxonomy" id="2708110"/>
    <lineage>
        <taxon>Bacteria</taxon>
        <taxon>Pseudomonadati</taxon>
        <taxon>Bacteroidota</taxon>
        <taxon>Flavobacteriia</taxon>
        <taxon>Flavobacteriales</taxon>
        <taxon>Flavobacteriaceae</taxon>
        <taxon>Mesoflavibacter</taxon>
    </lineage>
</organism>
<dbReference type="RefSeq" id="WP_270005303.1">
    <property type="nucleotide sequence ID" value="NZ_JAPFGC010000002.1"/>
</dbReference>
<dbReference type="EMBL" id="JAPFGC010000002">
    <property type="protein sequence ID" value="MDA0177051.1"/>
    <property type="molecule type" value="Genomic_DNA"/>
</dbReference>
<proteinExistence type="predicted"/>
<feature type="transmembrane region" description="Helical" evidence="1">
    <location>
        <begin position="268"/>
        <end position="285"/>
    </location>
</feature>